<evidence type="ECO:0000256" key="1">
    <source>
        <dbReference type="SAM" id="Phobius"/>
    </source>
</evidence>
<keyword evidence="1" id="KW-0472">Membrane</keyword>
<dbReference type="Proteomes" id="UP000268094">
    <property type="component" value="Unassembled WGS sequence"/>
</dbReference>
<feature type="transmembrane region" description="Helical" evidence="1">
    <location>
        <begin position="5"/>
        <end position="24"/>
    </location>
</feature>
<keyword evidence="1" id="KW-1133">Transmembrane helix</keyword>
<protein>
    <submittedName>
        <fullName evidence="2">Uncharacterized protein</fullName>
    </submittedName>
</protein>
<evidence type="ECO:0000313" key="3">
    <source>
        <dbReference type="Proteomes" id="UP000268094"/>
    </source>
</evidence>
<accession>A0A3A8HH77</accession>
<feature type="transmembrane region" description="Helical" evidence="1">
    <location>
        <begin position="30"/>
        <end position="48"/>
    </location>
</feature>
<sequence length="122" mass="12736">MASAVFVRLVFLVAAAIVLVSVRLFAPGAVGAFVVGGVLLLALGAYAAPRLRRLSSPLAEPPDAPSLPERCDCGYRLVDAEAASRRLQYLAERVGARTSGALADLSEGVDYVSPEAGHDTLR</sequence>
<keyword evidence="1" id="KW-0812">Transmembrane</keyword>
<dbReference type="AlphaFoldDB" id="A0A3A8HH77"/>
<organism evidence="2 3">
    <name type="scientific">Corallococcus terminator</name>
    <dbReference type="NCBI Taxonomy" id="2316733"/>
    <lineage>
        <taxon>Bacteria</taxon>
        <taxon>Pseudomonadati</taxon>
        <taxon>Myxococcota</taxon>
        <taxon>Myxococcia</taxon>
        <taxon>Myxococcales</taxon>
        <taxon>Cystobacterineae</taxon>
        <taxon>Myxococcaceae</taxon>
        <taxon>Corallococcus</taxon>
    </lineage>
</organism>
<reference evidence="3" key="1">
    <citation type="submission" date="2018-09" db="EMBL/GenBank/DDBJ databases">
        <authorList>
            <person name="Livingstone P.G."/>
            <person name="Whitworth D.E."/>
        </authorList>
    </citation>
    <scope>NUCLEOTIDE SEQUENCE [LARGE SCALE GENOMIC DNA]</scope>
    <source>
        <strain evidence="3">CA054A</strain>
    </source>
</reference>
<proteinExistence type="predicted"/>
<name>A0A3A8HH77_9BACT</name>
<gene>
    <name evidence="2" type="ORF">D7V88_42040</name>
</gene>
<dbReference type="EMBL" id="RAVZ01000764">
    <property type="protein sequence ID" value="RKG64573.1"/>
    <property type="molecule type" value="Genomic_DNA"/>
</dbReference>
<feature type="non-terminal residue" evidence="2">
    <location>
        <position position="122"/>
    </location>
</feature>
<evidence type="ECO:0000313" key="2">
    <source>
        <dbReference type="EMBL" id="RKG64573.1"/>
    </source>
</evidence>
<keyword evidence="3" id="KW-1185">Reference proteome</keyword>
<comment type="caution">
    <text evidence="2">The sequence shown here is derived from an EMBL/GenBank/DDBJ whole genome shotgun (WGS) entry which is preliminary data.</text>
</comment>